<name>A0AAV5LZZ7_9ROSI</name>
<protein>
    <submittedName>
        <fullName evidence="1">Uncharacterized protein</fullName>
    </submittedName>
</protein>
<evidence type="ECO:0000313" key="2">
    <source>
        <dbReference type="Proteomes" id="UP001054252"/>
    </source>
</evidence>
<organism evidence="1 2">
    <name type="scientific">Rubroshorea leprosula</name>
    <dbReference type="NCBI Taxonomy" id="152421"/>
    <lineage>
        <taxon>Eukaryota</taxon>
        <taxon>Viridiplantae</taxon>
        <taxon>Streptophyta</taxon>
        <taxon>Embryophyta</taxon>
        <taxon>Tracheophyta</taxon>
        <taxon>Spermatophyta</taxon>
        <taxon>Magnoliopsida</taxon>
        <taxon>eudicotyledons</taxon>
        <taxon>Gunneridae</taxon>
        <taxon>Pentapetalae</taxon>
        <taxon>rosids</taxon>
        <taxon>malvids</taxon>
        <taxon>Malvales</taxon>
        <taxon>Dipterocarpaceae</taxon>
        <taxon>Rubroshorea</taxon>
    </lineage>
</organism>
<proteinExistence type="predicted"/>
<reference evidence="1 2" key="1">
    <citation type="journal article" date="2021" name="Commun. Biol.">
        <title>The genome of Shorea leprosula (Dipterocarpaceae) highlights the ecological relevance of drought in aseasonal tropical rainforests.</title>
        <authorList>
            <person name="Ng K.K.S."/>
            <person name="Kobayashi M.J."/>
            <person name="Fawcett J.A."/>
            <person name="Hatakeyama M."/>
            <person name="Paape T."/>
            <person name="Ng C.H."/>
            <person name="Ang C.C."/>
            <person name="Tnah L.H."/>
            <person name="Lee C.T."/>
            <person name="Nishiyama T."/>
            <person name="Sese J."/>
            <person name="O'Brien M.J."/>
            <person name="Copetti D."/>
            <person name="Mohd Noor M.I."/>
            <person name="Ong R.C."/>
            <person name="Putra M."/>
            <person name="Sireger I.Z."/>
            <person name="Indrioko S."/>
            <person name="Kosugi Y."/>
            <person name="Izuno A."/>
            <person name="Isagi Y."/>
            <person name="Lee S.L."/>
            <person name="Shimizu K.K."/>
        </authorList>
    </citation>
    <scope>NUCLEOTIDE SEQUENCE [LARGE SCALE GENOMIC DNA]</scope>
    <source>
        <strain evidence="1">214</strain>
    </source>
</reference>
<dbReference type="AlphaFoldDB" id="A0AAV5LZZ7"/>
<sequence length="186" mass="19837">MISSLASTTRVFLSGWRASHFGASPCFFKAPPLYFLLLFRSPIPFLDLNCILVLGDLGEDSGLHTALPLIGSIGGGLALLWTNVSQLKQSFVSQPPVAIVIVDPGGCHWRLIGFFGRKQEERNAVGEADSVLKGKNSIPIAKGALVLLMNFGNMGLKRIGTVRAVVGSSWRRGRCLGLDGGPCPSC</sequence>
<accession>A0AAV5LZZ7</accession>
<comment type="caution">
    <text evidence="1">The sequence shown here is derived from an EMBL/GenBank/DDBJ whole genome shotgun (WGS) entry which is preliminary data.</text>
</comment>
<evidence type="ECO:0000313" key="1">
    <source>
        <dbReference type="EMBL" id="GKV42629.1"/>
    </source>
</evidence>
<dbReference type="Proteomes" id="UP001054252">
    <property type="component" value="Unassembled WGS sequence"/>
</dbReference>
<gene>
    <name evidence="1" type="ORF">SLEP1_g50012</name>
</gene>
<keyword evidence="2" id="KW-1185">Reference proteome</keyword>
<dbReference type="EMBL" id="BPVZ01000160">
    <property type="protein sequence ID" value="GKV42629.1"/>
    <property type="molecule type" value="Genomic_DNA"/>
</dbReference>